<keyword evidence="10 13" id="KW-0067">ATP-binding</keyword>
<evidence type="ECO:0000256" key="1">
    <source>
        <dbReference type="ARBA" id="ARBA00002274"/>
    </source>
</evidence>
<evidence type="ECO:0000256" key="11">
    <source>
        <dbReference type="ARBA" id="ARBA00023098"/>
    </source>
</evidence>
<accession>A0ABU9C2P9</accession>
<evidence type="ECO:0000256" key="13">
    <source>
        <dbReference type="HAMAP-Rule" id="MF_00409"/>
    </source>
</evidence>
<organism evidence="14 15">
    <name type="scientific">Ideonella margarita</name>
    <dbReference type="NCBI Taxonomy" id="2984191"/>
    <lineage>
        <taxon>Bacteria</taxon>
        <taxon>Pseudomonadati</taxon>
        <taxon>Pseudomonadota</taxon>
        <taxon>Betaproteobacteria</taxon>
        <taxon>Burkholderiales</taxon>
        <taxon>Sphaerotilaceae</taxon>
        <taxon>Ideonella</taxon>
    </lineage>
</organism>
<dbReference type="InterPro" id="IPR003758">
    <property type="entry name" value="LpxK"/>
</dbReference>
<evidence type="ECO:0000256" key="6">
    <source>
        <dbReference type="ARBA" id="ARBA00022556"/>
    </source>
</evidence>
<reference evidence="14 15" key="1">
    <citation type="submission" date="2024-04" db="EMBL/GenBank/DDBJ databases">
        <title>Novel species of the genus Ideonella isolated from streams.</title>
        <authorList>
            <person name="Lu H."/>
        </authorList>
    </citation>
    <scope>NUCLEOTIDE SEQUENCE [LARGE SCALE GENOMIC DNA]</scope>
    <source>
        <strain evidence="14 15">LYT19W</strain>
    </source>
</reference>
<dbReference type="SUPFAM" id="SSF52540">
    <property type="entry name" value="P-loop containing nucleoside triphosphate hydrolases"/>
    <property type="match status" value="1"/>
</dbReference>
<dbReference type="HAMAP" id="MF_00409">
    <property type="entry name" value="LpxK"/>
    <property type="match status" value="1"/>
</dbReference>
<comment type="function">
    <text evidence="1 13">Transfers the gamma-phosphate of ATP to the 4'-position of a tetraacyldisaccharide 1-phosphate intermediate (termed DS-1-P) to form tetraacyldisaccharide 1,4'-bis-phosphate (lipid IVA).</text>
</comment>
<proteinExistence type="inferred from homology"/>
<dbReference type="Proteomes" id="UP001379945">
    <property type="component" value="Unassembled WGS sequence"/>
</dbReference>
<evidence type="ECO:0000256" key="4">
    <source>
        <dbReference type="ARBA" id="ARBA00016436"/>
    </source>
</evidence>
<dbReference type="EC" id="2.7.1.130" evidence="3 13"/>
<evidence type="ECO:0000256" key="5">
    <source>
        <dbReference type="ARBA" id="ARBA00022516"/>
    </source>
</evidence>
<dbReference type="InterPro" id="IPR027417">
    <property type="entry name" value="P-loop_NTPase"/>
</dbReference>
<dbReference type="PANTHER" id="PTHR42724">
    <property type="entry name" value="TETRAACYLDISACCHARIDE 4'-KINASE"/>
    <property type="match status" value="1"/>
</dbReference>
<evidence type="ECO:0000256" key="2">
    <source>
        <dbReference type="ARBA" id="ARBA00004870"/>
    </source>
</evidence>
<keyword evidence="7 13" id="KW-0808">Transferase</keyword>
<evidence type="ECO:0000256" key="8">
    <source>
        <dbReference type="ARBA" id="ARBA00022741"/>
    </source>
</evidence>
<dbReference type="RefSeq" id="WP_341398426.1">
    <property type="nucleotide sequence ID" value="NZ_JBBUTI010000004.1"/>
</dbReference>
<sequence>MSLGAWLSASLQRAWWQSRPGVLAQVLRPLSWLYIALAGFDRWRWQRHATASLPVPVVVVGNLIVGGAGKTPTTLALLQALQARGWQPGVVSRGYGRQTKGPCAVSRDTPATECGDEPLLIHLRSGVPVQVGSDRAEAARLLLAQDPSINIIVSDDGLQHWRLHRDLQIIVFDDRGAGNGLCLPAGPLRQPLPAELPPNSLLLYNARAASTTLPGPVAARTLAGAVLLSDWWAGRPADMPLLNQLAEASRQQPVLAAAGLAEPERFFRMLEAAGVRLRRLPLADHAELPGAPWPADEADVLITEKDAVKLRPGQPGTTGPTRIWVVALDFALPDVFYQALDRALQPFPRARHDH</sequence>
<comment type="similarity">
    <text evidence="13">Belongs to the LpxK family.</text>
</comment>
<keyword evidence="11 13" id="KW-0443">Lipid metabolism</keyword>
<dbReference type="EMBL" id="JBBUTI010000004">
    <property type="protein sequence ID" value="MEK8046150.1"/>
    <property type="molecule type" value="Genomic_DNA"/>
</dbReference>
<evidence type="ECO:0000313" key="15">
    <source>
        <dbReference type="Proteomes" id="UP001379945"/>
    </source>
</evidence>
<dbReference type="NCBIfam" id="TIGR00682">
    <property type="entry name" value="lpxK"/>
    <property type="match status" value="1"/>
</dbReference>
<feature type="binding site" evidence="13">
    <location>
        <begin position="64"/>
        <end position="71"/>
    </location>
    <ligand>
        <name>ATP</name>
        <dbReference type="ChEBI" id="CHEBI:30616"/>
    </ligand>
</feature>
<gene>
    <name evidence="13 14" type="primary">lpxK</name>
    <name evidence="14" type="ORF">AACH00_07345</name>
</gene>
<dbReference type="PANTHER" id="PTHR42724:SF1">
    <property type="entry name" value="TETRAACYLDISACCHARIDE 4'-KINASE, MITOCHONDRIAL-RELATED"/>
    <property type="match status" value="1"/>
</dbReference>
<comment type="pathway">
    <text evidence="2 13">Glycolipid biosynthesis; lipid IV(A) biosynthesis; lipid IV(A) from (3R)-3-hydroxytetradecanoyl-[acyl-carrier-protein] and UDP-N-acetyl-alpha-D-glucosamine: step 6/6.</text>
</comment>
<keyword evidence="15" id="KW-1185">Reference proteome</keyword>
<dbReference type="Pfam" id="PF02606">
    <property type="entry name" value="LpxK"/>
    <property type="match status" value="1"/>
</dbReference>
<keyword evidence="6 13" id="KW-0441">Lipid A biosynthesis</keyword>
<protein>
    <recommendedName>
        <fullName evidence="4 13">Tetraacyldisaccharide 4'-kinase</fullName>
        <ecNumber evidence="3 13">2.7.1.130</ecNumber>
    </recommendedName>
    <alternativeName>
        <fullName evidence="12 13">Lipid A 4'-kinase</fullName>
    </alternativeName>
</protein>
<evidence type="ECO:0000256" key="10">
    <source>
        <dbReference type="ARBA" id="ARBA00022840"/>
    </source>
</evidence>
<evidence type="ECO:0000256" key="3">
    <source>
        <dbReference type="ARBA" id="ARBA00012071"/>
    </source>
</evidence>
<evidence type="ECO:0000256" key="12">
    <source>
        <dbReference type="ARBA" id="ARBA00029757"/>
    </source>
</evidence>
<comment type="catalytic activity">
    <reaction evidence="13">
        <text>a lipid A disaccharide + ATP = a lipid IVA + ADP + H(+)</text>
        <dbReference type="Rhea" id="RHEA:67840"/>
        <dbReference type="ChEBI" id="CHEBI:15378"/>
        <dbReference type="ChEBI" id="CHEBI:30616"/>
        <dbReference type="ChEBI" id="CHEBI:176343"/>
        <dbReference type="ChEBI" id="CHEBI:176425"/>
        <dbReference type="ChEBI" id="CHEBI:456216"/>
        <dbReference type="EC" id="2.7.1.130"/>
    </reaction>
</comment>
<evidence type="ECO:0000313" key="14">
    <source>
        <dbReference type="EMBL" id="MEK8046150.1"/>
    </source>
</evidence>
<evidence type="ECO:0000256" key="7">
    <source>
        <dbReference type="ARBA" id="ARBA00022679"/>
    </source>
</evidence>
<evidence type="ECO:0000256" key="9">
    <source>
        <dbReference type="ARBA" id="ARBA00022777"/>
    </source>
</evidence>
<keyword evidence="5 13" id="KW-0444">Lipid biosynthesis</keyword>
<name>A0ABU9C2P9_9BURK</name>
<dbReference type="GO" id="GO:0009029">
    <property type="term" value="F:lipid-A 4'-kinase activity"/>
    <property type="evidence" value="ECO:0007669"/>
    <property type="project" value="UniProtKB-EC"/>
</dbReference>
<keyword evidence="8 13" id="KW-0547">Nucleotide-binding</keyword>
<keyword evidence="9 13" id="KW-0418">Kinase</keyword>
<comment type="caution">
    <text evidence="14">The sequence shown here is derived from an EMBL/GenBank/DDBJ whole genome shotgun (WGS) entry which is preliminary data.</text>
</comment>